<proteinExistence type="predicted"/>
<feature type="domain" description="Resolvase/invertase-type recombinase catalytic" evidence="2">
    <location>
        <begin position="13"/>
        <end position="164"/>
    </location>
</feature>
<dbReference type="SUPFAM" id="SSF53041">
    <property type="entry name" value="Resolvase-like"/>
    <property type="match status" value="1"/>
</dbReference>
<dbReference type="EMBL" id="JAQNDK010000001">
    <property type="protein sequence ID" value="MDC0678995.1"/>
    <property type="molecule type" value="Genomic_DNA"/>
</dbReference>
<dbReference type="Gene3D" id="3.90.1750.20">
    <property type="entry name" value="Putative Large Serine Recombinase, Chain B, Domain 2"/>
    <property type="match status" value="1"/>
</dbReference>
<dbReference type="PANTHER" id="PTHR30461:SF23">
    <property type="entry name" value="DNA RECOMBINASE-RELATED"/>
    <property type="match status" value="1"/>
</dbReference>
<dbReference type="Pfam" id="PF00239">
    <property type="entry name" value="Resolvase"/>
    <property type="match status" value="1"/>
</dbReference>
<dbReference type="PROSITE" id="PS51737">
    <property type="entry name" value="RECOMBINASE_DNA_BIND"/>
    <property type="match status" value="1"/>
</dbReference>
<dbReference type="SMART" id="SM00857">
    <property type="entry name" value="Resolvase"/>
    <property type="match status" value="1"/>
</dbReference>
<reference evidence="4 5" key="1">
    <citation type="submission" date="2023-01" db="EMBL/GenBank/DDBJ databases">
        <title>Minimal conservation of predation-associated metabolite biosynthetic gene clusters underscores biosynthetic potential of Myxococcota including descriptions for ten novel species: Archangium lansinium sp. nov., Myxococcus landrumus sp. nov., Nannocystis bai.</title>
        <authorList>
            <person name="Ahearne A."/>
            <person name="Stevens C."/>
            <person name="Dowd S."/>
        </authorList>
    </citation>
    <scope>NUCLEOTIDE SEQUENCE [LARGE SCALE GENOMIC DNA]</scope>
    <source>
        <strain evidence="4 5">WIWO2</strain>
    </source>
</reference>
<feature type="domain" description="Recombinase" evidence="3">
    <location>
        <begin position="171"/>
        <end position="313"/>
    </location>
</feature>
<evidence type="ECO:0000313" key="5">
    <source>
        <dbReference type="Proteomes" id="UP001217485"/>
    </source>
</evidence>
<organism evidence="4 5">
    <name type="scientific">Sorangium atrum</name>
    <dbReference type="NCBI Taxonomy" id="2995308"/>
    <lineage>
        <taxon>Bacteria</taxon>
        <taxon>Pseudomonadati</taxon>
        <taxon>Myxococcota</taxon>
        <taxon>Polyangia</taxon>
        <taxon>Polyangiales</taxon>
        <taxon>Polyangiaceae</taxon>
        <taxon>Sorangium</taxon>
    </lineage>
</organism>
<dbReference type="Pfam" id="PF07508">
    <property type="entry name" value="Recombinase"/>
    <property type="match status" value="1"/>
</dbReference>
<dbReference type="PROSITE" id="PS51736">
    <property type="entry name" value="RECOMBINASES_3"/>
    <property type="match status" value="1"/>
</dbReference>
<feature type="region of interest" description="Disordered" evidence="1">
    <location>
        <begin position="680"/>
        <end position="720"/>
    </location>
</feature>
<dbReference type="Proteomes" id="UP001217485">
    <property type="component" value="Unassembled WGS sequence"/>
</dbReference>
<evidence type="ECO:0000259" key="3">
    <source>
        <dbReference type="PROSITE" id="PS51737"/>
    </source>
</evidence>
<dbReference type="InterPro" id="IPR038109">
    <property type="entry name" value="DNA_bind_recomb_sf"/>
</dbReference>
<dbReference type="Pfam" id="PF13408">
    <property type="entry name" value="Zn_ribbon_recom"/>
    <property type="match status" value="1"/>
</dbReference>
<dbReference type="InterPro" id="IPR006119">
    <property type="entry name" value="Resolv_N"/>
</dbReference>
<dbReference type="RefSeq" id="WP_272095858.1">
    <property type="nucleotide sequence ID" value="NZ_JAQNDK010000001.1"/>
</dbReference>
<evidence type="ECO:0000259" key="2">
    <source>
        <dbReference type="PROSITE" id="PS51736"/>
    </source>
</evidence>
<dbReference type="CDD" id="cd00338">
    <property type="entry name" value="Ser_Recombinase"/>
    <property type="match status" value="1"/>
</dbReference>
<dbReference type="InterPro" id="IPR036162">
    <property type="entry name" value="Resolvase-like_N_sf"/>
</dbReference>
<dbReference type="InterPro" id="IPR011109">
    <property type="entry name" value="DNA_bind_recombinase_dom"/>
</dbReference>
<evidence type="ECO:0000256" key="1">
    <source>
        <dbReference type="SAM" id="MobiDB-lite"/>
    </source>
</evidence>
<feature type="compositionally biased region" description="Basic residues" evidence="1">
    <location>
        <begin position="700"/>
        <end position="710"/>
    </location>
</feature>
<accession>A0ABT5BXW0</accession>
<protein>
    <submittedName>
        <fullName evidence="4">Recombinase family protein</fullName>
    </submittedName>
</protein>
<dbReference type="PANTHER" id="PTHR30461">
    <property type="entry name" value="DNA-INVERTASE FROM LAMBDOID PROPHAGE"/>
    <property type="match status" value="1"/>
</dbReference>
<sequence>MIDKIQAVHRQRLAVVYLRQSTLRQVLDHPESARRQYALRDRAIQLGWPKSAVEIIDEDLGQSGADSARRHGFQRLSEQVAQGRVGAIFVLEVSRLSRSSADWHRLLDLCGVADVVLVDEQAVYHPADPNDRLLLGIKGTMSEAERGWIQLRLRGARVSKARRGDYRLTTPAGYVWDRATSRLRLDPDEEVQHAIRLVFDRFRIERSAYGVTRYFIQHGLRLPARSTDGTTARWSAPRSSRIISMLHNPTYAGAYVYGRRGPNVEMVDGRMVRRLKRISPDAWHILIRDHHPAYIRWEDFVENQRILQNNRLNVPTPEHHGAAREGEALLQGLVLCGRCGHRMHITYNGTPRRARYCCASPLQQGRETQRCWTVAAGAIDKSVSELVLNALTPEAIALGMAVAGETERQAADLDRQWTLRLEQARYEAQMAERRYKAVEPEHRTVARTLEREWDAKLREVERLEREYGEVRTRDKISLTTADRAHIANLSRDVPRIWNASTTTMAQRKAMLRTMVSEVCLTPIRSPDGGTHIRLLWQTGATSEFAVPRQLPGQHTSQEAVTMIRRMVARMMRAGQIAAALNGAQIPTATGCSWTPATVHSYCRYHGIRWPRPLPTSVPQPERRADGAYSIRGVARRLRVTASEVRYWSKCGWITSIDGGGRGRALWFHLDPATLVHLRQVRKDHVRPRRRPPQTGARGRTERHRPRRRAFTNRDANGGAL</sequence>
<name>A0ABT5BXW0_9BACT</name>
<keyword evidence="5" id="KW-1185">Reference proteome</keyword>
<gene>
    <name evidence="4" type="ORF">POL72_14720</name>
</gene>
<comment type="caution">
    <text evidence="4">The sequence shown here is derived from an EMBL/GenBank/DDBJ whole genome shotgun (WGS) entry which is preliminary data.</text>
</comment>
<dbReference type="Gene3D" id="3.40.50.1390">
    <property type="entry name" value="Resolvase, N-terminal catalytic domain"/>
    <property type="match status" value="1"/>
</dbReference>
<dbReference type="InterPro" id="IPR025827">
    <property type="entry name" value="Zn_ribbon_recom_dom"/>
</dbReference>
<feature type="compositionally biased region" description="Basic residues" evidence="1">
    <location>
        <begin position="680"/>
        <end position="691"/>
    </location>
</feature>
<dbReference type="InterPro" id="IPR050639">
    <property type="entry name" value="SSR_resolvase"/>
</dbReference>
<evidence type="ECO:0000313" key="4">
    <source>
        <dbReference type="EMBL" id="MDC0678995.1"/>
    </source>
</evidence>